<evidence type="ECO:0000313" key="3">
    <source>
        <dbReference type="Proteomes" id="UP000324800"/>
    </source>
</evidence>
<dbReference type="EMBL" id="SNRW01032880">
    <property type="protein sequence ID" value="KAA6356493.1"/>
    <property type="molecule type" value="Genomic_DNA"/>
</dbReference>
<feature type="compositionally biased region" description="Basic and acidic residues" evidence="1">
    <location>
        <begin position="180"/>
        <end position="211"/>
    </location>
</feature>
<dbReference type="Proteomes" id="UP000324800">
    <property type="component" value="Unassembled WGS sequence"/>
</dbReference>
<protein>
    <submittedName>
        <fullName evidence="2">Uncharacterized protein</fullName>
    </submittedName>
</protein>
<feature type="region of interest" description="Disordered" evidence="1">
    <location>
        <begin position="170"/>
        <end position="246"/>
    </location>
</feature>
<evidence type="ECO:0000313" key="2">
    <source>
        <dbReference type="EMBL" id="KAA6356493.1"/>
    </source>
</evidence>
<organism evidence="2 3">
    <name type="scientific">Streblomastix strix</name>
    <dbReference type="NCBI Taxonomy" id="222440"/>
    <lineage>
        <taxon>Eukaryota</taxon>
        <taxon>Metamonada</taxon>
        <taxon>Preaxostyla</taxon>
        <taxon>Oxymonadida</taxon>
        <taxon>Streblomastigidae</taxon>
        <taxon>Streblomastix</taxon>
    </lineage>
</organism>
<sequence>MVKGKSSKKEEKIDKKGEKISKKKKKQDDVVEKNDKLEGKLGKKLHGIKKRKKIFQLSPESFALNQNLIQAHTLHKVLNNIKTNTKTTSHPQQSVNSSPNEQSLIMPVITPLKEDNDNSILNDKKPPLLNAPPQYSQQYGFDKTILDPNIIYAKDRIYIDRRTSNEWGEVELSNDEQDGEVNKEMNKRNKENKVIKRNMHKDGNSSERKDNIQSNNQNQDEEEDDQNNEIEPSDENAQFKTKKRKQKLIEQDFEESDKDKQYVFVDEDN</sequence>
<feature type="compositionally biased region" description="Basic and acidic residues" evidence="1">
    <location>
        <begin position="7"/>
        <end position="41"/>
    </location>
</feature>
<evidence type="ECO:0000256" key="1">
    <source>
        <dbReference type="SAM" id="MobiDB-lite"/>
    </source>
</evidence>
<accession>A0A5J4TFE2</accession>
<feature type="region of interest" description="Disordered" evidence="1">
    <location>
        <begin position="1"/>
        <end position="43"/>
    </location>
</feature>
<comment type="caution">
    <text evidence="2">The sequence shown here is derived from an EMBL/GenBank/DDBJ whole genome shotgun (WGS) entry which is preliminary data.</text>
</comment>
<feature type="compositionally biased region" description="Acidic residues" evidence="1">
    <location>
        <begin position="170"/>
        <end position="179"/>
    </location>
</feature>
<proteinExistence type="predicted"/>
<feature type="non-terminal residue" evidence="2">
    <location>
        <position position="269"/>
    </location>
</feature>
<name>A0A5J4TFE2_9EUKA</name>
<dbReference type="AlphaFoldDB" id="A0A5J4TFE2"/>
<gene>
    <name evidence="2" type="ORF">EZS28_047980</name>
</gene>
<feature type="compositionally biased region" description="Acidic residues" evidence="1">
    <location>
        <begin position="219"/>
        <end position="234"/>
    </location>
</feature>
<reference evidence="2 3" key="1">
    <citation type="submission" date="2019-03" db="EMBL/GenBank/DDBJ databases">
        <title>Single cell metagenomics reveals metabolic interactions within the superorganism composed of flagellate Streblomastix strix and complex community of Bacteroidetes bacteria on its surface.</title>
        <authorList>
            <person name="Treitli S.C."/>
            <person name="Kolisko M."/>
            <person name="Husnik F."/>
            <person name="Keeling P."/>
            <person name="Hampl V."/>
        </authorList>
    </citation>
    <scope>NUCLEOTIDE SEQUENCE [LARGE SCALE GENOMIC DNA]</scope>
    <source>
        <strain evidence="2">ST1C</strain>
    </source>
</reference>